<dbReference type="EMBL" id="KQ435811">
    <property type="protein sequence ID" value="KOX72923.1"/>
    <property type="molecule type" value="Genomic_DNA"/>
</dbReference>
<evidence type="ECO:0000313" key="2">
    <source>
        <dbReference type="Proteomes" id="UP000053105"/>
    </source>
</evidence>
<name>A0A0M8ZZQ3_9HYME</name>
<dbReference type="Proteomes" id="UP000053105">
    <property type="component" value="Unassembled WGS sequence"/>
</dbReference>
<proteinExistence type="predicted"/>
<accession>A0A0M8ZZQ3</accession>
<keyword evidence="2" id="KW-1185">Reference proteome</keyword>
<sequence>MSLFLREHTSLCFQLSKAVKVWRLYTLNVKVLSHHSVQTRSMCSLDKDVTWREIMLQDKADTYLGDPIQLKLNPSVDITSIFKLPKKCTGSVYDSKNLKRKATTHPINISRFWRSNLMRRQSRWNLGETIQADCRSDGASKSSYAENDHIRGGAN</sequence>
<dbReference type="AlphaFoldDB" id="A0A0M8ZZQ3"/>
<reference evidence="1 2" key="1">
    <citation type="submission" date="2015-07" db="EMBL/GenBank/DDBJ databases">
        <title>The genome of Melipona quadrifasciata.</title>
        <authorList>
            <person name="Pan H."/>
            <person name="Kapheim K."/>
        </authorList>
    </citation>
    <scope>NUCLEOTIDE SEQUENCE [LARGE SCALE GENOMIC DNA]</scope>
    <source>
        <strain evidence="1">0111107301</strain>
        <tissue evidence="1">Whole body</tissue>
    </source>
</reference>
<protein>
    <submittedName>
        <fullName evidence="1">Uncharacterized protein</fullName>
    </submittedName>
</protein>
<gene>
    <name evidence="1" type="ORF">WN51_01941</name>
</gene>
<evidence type="ECO:0000313" key="1">
    <source>
        <dbReference type="EMBL" id="KOX72923.1"/>
    </source>
</evidence>
<organism evidence="1 2">
    <name type="scientific">Melipona quadrifasciata</name>
    <dbReference type="NCBI Taxonomy" id="166423"/>
    <lineage>
        <taxon>Eukaryota</taxon>
        <taxon>Metazoa</taxon>
        <taxon>Ecdysozoa</taxon>
        <taxon>Arthropoda</taxon>
        <taxon>Hexapoda</taxon>
        <taxon>Insecta</taxon>
        <taxon>Pterygota</taxon>
        <taxon>Neoptera</taxon>
        <taxon>Endopterygota</taxon>
        <taxon>Hymenoptera</taxon>
        <taxon>Apocrita</taxon>
        <taxon>Aculeata</taxon>
        <taxon>Apoidea</taxon>
        <taxon>Anthophila</taxon>
        <taxon>Apidae</taxon>
        <taxon>Melipona</taxon>
    </lineage>
</organism>